<protein>
    <submittedName>
        <fullName evidence="1">Uncharacterized protein</fullName>
    </submittedName>
</protein>
<dbReference type="Proteomes" id="UP001558613">
    <property type="component" value="Unassembled WGS sequence"/>
</dbReference>
<evidence type="ECO:0000313" key="2">
    <source>
        <dbReference type="Proteomes" id="UP001558613"/>
    </source>
</evidence>
<accession>A0ABR3LPT2</accession>
<name>A0ABR3LPT2_9TELE</name>
<dbReference type="InterPro" id="IPR036179">
    <property type="entry name" value="Ig-like_dom_sf"/>
</dbReference>
<dbReference type="Gene3D" id="2.60.40.10">
    <property type="entry name" value="Immunoglobulins"/>
    <property type="match status" value="1"/>
</dbReference>
<organism evidence="1 2">
    <name type="scientific">Cirrhinus molitorella</name>
    <name type="common">mud carp</name>
    <dbReference type="NCBI Taxonomy" id="172907"/>
    <lineage>
        <taxon>Eukaryota</taxon>
        <taxon>Metazoa</taxon>
        <taxon>Chordata</taxon>
        <taxon>Craniata</taxon>
        <taxon>Vertebrata</taxon>
        <taxon>Euteleostomi</taxon>
        <taxon>Actinopterygii</taxon>
        <taxon>Neopterygii</taxon>
        <taxon>Teleostei</taxon>
        <taxon>Ostariophysi</taxon>
        <taxon>Cypriniformes</taxon>
        <taxon>Cyprinidae</taxon>
        <taxon>Labeoninae</taxon>
        <taxon>Labeonini</taxon>
        <taxon>Cirrhinus</taxon>
    </lineage>
</organism>
<comment type="caution">
    <text evidence="1">The sequence shown here is derived from an EMBL/GenBank/DDBJ whole genome shotgun (WGS) entry which is preliminary data.</text>
</comment>
<evidence type="ECO:0000313" key="1">
    <source>
        <dbReference type="EMBL" id="KAL1254887.1"/>
    </source>
</evidence>
<dbReference type="SUPFAM" id="SSF48726">
    <property type="entry name" value="Immunoglobulin"/>
    <property type="match status" value="1"/>
</dbReference>
<sequence>MGTEKKYALLTSCLRMQYQVSVKIGEELKLDVLKTHVNKVVHQNKISTKWMVVWKRRGWVNDDGLTVSDGNLNINMLTVNDAGIYRVLDFDDEILITVTVTESSRDSKGNHTDDDKTDSELFRAIPIHVMGKKGASVVLPCEFEAREIFHIHLNRESKKVLVYQNEYCRKRVCQKGACDVIIKDLRLRDAGKYILKVYYINAVSVLEPQIRTYQLHIYDDIFVEIGGRLQLDVLLSDAHQVTHQNKSSAEWKEVWNRDSKKRVTLDRMNNCDGTLTIEAFMDDDAGIYRVLDFEGEIMITVTVIVEKSLF</sequence>
<keyword evidence="2" id="KW-1185">Reference proteome</keyword>
<dbReference type="EMBL" id="JAYMGO010000019">
    <property type="protein sequence ID" value="KAL1254887.1"/>
    <property type="molecule type" value="Genomic_DNA"/>
</dbReference>
<gene>
    <name evidence="1" type="ORF">QQF64_012948</name>
</gene>
<dbReference type="InterPro" id="IPR013783">
    <property type="entry name" value="Ig-like_fold"/>
</dbReference>
<proteinExistence type="predicted"/>
<reference evidence="1 2" key="1">
    <citation type="submission" date="2023-09" db="EMBL/GenBank/DDBJ databases">
        <authorList>
            <person name="Wang M."/>
        </authorList>
    </citation>
    <scope>NUCLEOTIDE SEQUENCE [LARGE SCALE GENOMIC DNA]</scope>
    <source>
        <strain evidence="1">GT-2023</strain>
        <tissue evidence="1">Liver</tissue>
    </source>
</reference>